<keyword evidence="1" id="KW-0150">Chloroplast</keyword>
<dbReference type="GeneID" id="30768855"/>
<proteinExistence type="predicted"/>
<organism evidence="1">
    <name type="scientific">Nicotiana otophora</name>
    <name type="common">Tobacco</name>
    <dbReference type="NCBI Taxonomy" id="4091"/>
    <lineage>
        <taxon>Eukaryota</taxon>
        <taxon>Viridiplantae</taxon>
        <taxon>Streptophyta</taxon>
        <taxon>Embryophyta</taxon>
        <taxon>Tracheophyta</taxon>
        <taxon>Spermatophyta</taxon>
        <taxon>Magnoliopsida</taxon>
        <taxon>eudicotyledons</taxon>
        <taxon>Gunneridae</taxon>
        <taxon>Pentapetalae</taxon>
        <taxon>asterids</taxon>
        <taxon>lamiids</taxon>
        <taxon>Solanales</taxon>
        <taxon>Solanaceae</taxon>
        <taxon>Nicotianoideae</taxon>
        <taxon>Nicotianeae</taxon>
        <taxon>Nicotiana</taxon>
    </lineage>
</organism>
<keyword evidence="1" id="KW-0687">Ribonucleoprotein</keyword>
<keyword evidence="1" id="KW-0689">Ribosomal protein</keyword>
<reference evidence="1" key="1">
    <citation type="submission" date="2015-11" db="EMBL/GenBank/DDBJ databases">
        <title>Variation in Nicotiana otophora chloroplast genome.</title>
        <authorList>
            <person name="Asaf S."/>
            <person name="Khan A.R."/>
            <person name="Khan A.L."/>
            <person name="Waqas M."/>
            <person name="Lee I.-J."/>
        </authorList>
    </citation>
    <scope>NUCLEOTIDE SEQUENCE</scope>
</reference>
<dbReference type="RefSeq" id="YP_009336357.1">
    <property type="nucleotide sequence ID" value="NC_032724.1"/>
</dbReference>
<dbReference type="AlphaFoldDB" id="A0A1L2BNJ2"/>
<keyword evidence="1" id="KW-0934">Plastid</keyword>
<evidence type="ECO:0000313" key="1">
    <source>
        <dbReference type="EMBL" id="ALT14452.1"/>
    </source>
</evidence>
<gene>
    <name evidence="1" type="primary">rps16</name>
</gene>
<protein>
    <submittedName>
        <fullName evidence="1">Ribosomal protein S16</fullName>
    </submittedName>
</protein>
<sequence>MEKLRFKRCGRKQRATS</sequence>
<geneLocation type="chloroplast" evidence="1"/>
<dbReference type="GO" id="GO:0005840">
    <property type="term" value="C:ribosome"/>
    <property type="evidence" value="ECO:0007669"/>
    <property type="project" value="UniProtKB-KW"/>
</dbReference>
<name>A0A1L2BNJ2_NICOT</name>
<accession>A0A1L2BNJ2</accession>
<dbReference type="EMBL" id="KU051626">
    <property type="protein sequence ID" value="ALT14452.1"/>
    <property type="molecule type" value="Genomic_DNA"/>
</dbReference>